<dbReference type="EMBL" id="FNDS01000002">
    <property type="protein sequence ID" value="SDH67115.1"/>
    <property type="molecule type" value="Genomic_DNA"/>
</dbReference>
<dbReference type="PANTHER" id="PTHR44591:SF3">
    <property type="entry name" value="RESPONSE REGULATORY DOMAIN-CONTAINING PROTEIN"/>
    <property type="match status" value="1"/>
</dbReference>
<evidence type="ECO:0000256" key="1">
    <source>
        <dbReference type="ARBA" id="ARBA00022553"/>
    </source>
</evidence>
<dbReference type="PANTHER" id="PTHR44591">
    <property type="entry name" value="STRESS RESPONSE REGULATOR PROTEIN 1"/>
    <property type="match status" value="1"/>
</dbReference>
<dbReference type="InterPro" id="IPR050595">
    <property type="entry name" value="Bact_response_regulator"/>
</dbReference>
<dbReference type="GO" id="GO:0000160">
    <property type="term" value="P:phosphorelay signal transduction system"/>
    <property type="evidence" value="ECO:0007669"/>
    <property type="project" value="InterPro"/>
</dbReference>
<protein>
    <submittedName>
        <fullName evidence="4">Response regulator receiver domain-containing protein</fullName>
    </submittedName>
</protein>
<accession>A0A1G8EB14</accession>
<evidence type="ECO:0000313" key="4">
    <source>
        <dbReference type="EMBL" id="SDH67115.1"/>
    </source>
</evidence>
<dbReference type="PROSITE" id="PS50110">
    <property type="entry name" value="RESPONSE_REGULATORY"/>
    <property type="match status" value="1"/>
</dbReference>
<evidence type="ECO:0000259" key="3">
    <source>
        <dbReference type="PROSITE" id="PS50110"/>
    </source>
</evidence>
<keyword evidence="5" id="KW-1185">Reference proteome</keyword>
<gene>
    <name evidence="4" type="ORF">SAMN05216272_102443</name>
</gene>
<keyword evidence="1 2" id="KW-0597">Phosphoprotein</keyword>
<dbReference type="OrthoDB" id="8964816at2"/>
<reference evidence="5" key="1">
    <citation type="submission" date="2016-10" db="EMBL/GenBank/DDBJ databases">
        <authorList>
            <person name="Varghese N."/>
            <person name="Submissions S."/>
        </authorList>
    </citation>
    <scope>NUCLEOTIDE SEQUENCE [LARGE SCALE GENOMIC DNA]</scope>
    <source>
        <strain evidence="5">CCM 7469</strain>
    </source>
</reference>
<dbReference type="InterPro" id="IPR011006">
    <property type="entry name" value="CheY-like_superfamily"/>
</dbReference>
<evidence type="ECO:0000256" key="2">
    <source>
        <dbReference type="PROSITE-ProRule" id="PRU00169"/>
    </source>
</evidence>
<dbReference type="Gene3D" id="3.40.50.2300">
    <property type="match status" value="1"/>
</dbReference>
<organism evidence="4 5">
    <name type="scientific">Pseudomonas panipatensis</name>
    <dbReference type="NCBI Taxonomy" id="428992"/>
    <lineage>
        <taxon>Bacteria</taxon>
        <taxon>Pseudomonadati</taxon>
        <taxon>Pseudomonadota</taxon>
        <taxon>Gammaproteobacteria</taxon>
        <taxon>Pseudomonadales</taxon>
        <taxon>Pseudomonadaceae</taxon>
        <taxon>Pseudomonas</taxon>
    </lineage>
</organism>
<name>A0A1G8EB14_9PSED</name>
<dbReference type="InterPro" id="IPR001789">
    <property type="entry name" value="Sig_transdc_resp-reg_receiver"/>
</dbReference>
<feature type="domain" description="Response regulatory" evidence="3">
    <location>
        <begin position="27"/>
        <end position="144"/>
    </location>
</feature>
<feature type="modified residue" description="4-aspartylphosphate" evidence="2">
    <location>
        <position position="78"/>
    </location>
</feature>
<dbReference type="STRING" id="428992.SAMN05216272_102443"/>
<dbReference type="Proteomes" id="UP000199636">
    <property type="component" value="Unassembled WGS sequence"/>
</dbReference>
<dbReference type="SMART" id="SM00448">
    <property type="entry name" value="REC"/>
    <property type="match status" value="1"/>
</dbReference>
<evidence type="ECO:0000313" key="5">
    <source>
        <dbReference type="Proteomes" id="UP000199636"/>
    </source>
</evidence>
<proteinExistence type="predicted"/>
<dbReference type="RefSeq" id="WP_090261701.1">
    <property type="nucleotide sequence ID" value="NZ_FNDS01000002.1"/>
</dbReference>
<dbReference type="Pfam" id="PF00072">
    <property type="entry name" value="Response_reg"/>
    <property type="match status" value="1"/>
</dbReference>
<sequence length="145" mass="16069">MSHNSILSEEEIEALLEVTAGSQSRPVVLLVDDDRQVLAKMRHWIERANFHCLTASSAAAAMRRISRDEAGIDLLVTDLRMEHDGSGLDLIRQLKSAGTFLPIIVLSGHAQTRELIDAMELNVLDFMLKPVDPVHFVGALRRCLG</sequence>
<dbReference type="AlphaFoldDB" id="A0A1G8EB14"/>
<dbReference type="SUPFAM" id="SSF52172">
    <property type="entry name" value="CheY-like"/>
    <property type="match status" value="1"/>
</dbReference>